<dbReference type="EMBL" id="LAZR01003334">
    <property type="protein sequence ID" value="KKN19453.1"/>
    <property type="molecule type" value="Genomic_DNA"/>
</dbReference>
<proteinExistence type="predicted"/>
<protein>
    <submittedName>
        <fullName evidence="1">Uncharacterized protein</fullName>
    </submittedName>
</protein>
<name>A0A0F9RQ63_9ZZZZ</name>
<organism evidence="1">
    <name type="scientific">marine sediment metagenome</name>
    <dbReference type="NCBI Taxonomy" id="412755"/>
    <lineage>
        <taxon>unclassified sequences</taxon>
        <taxon>metagenomes</taxon>
        <taxon>ecological metagenomes</taxon>
    </lineage>
</organism>
<sequence length="183" mass="18779">LIVIACLIIPQSSNLFAEKQPSLKVKNELVWRVTKLASSAFTGAGSAHGDKDAANTYTIFTVTGVIATRGIFGVVNTTLVGVSGDISLGIVGDTTAFVSADDAPTWAGGDILGDFNFGSADLSDNALMSPITALGELLIIDGSDIQELTATADITGGQIDYFIIWAPMEPGASIVAAGTLSQV</sequence>
<evidence type="ECO:0000313" key="1">
    <source>
        <dbReference type="EMBL" id="KKN19453.1"/>
    </source>
</evidence>
<accession>A0A0F9RQ63</accession>
<feature type="non-terminal residue" evidence="1">
    <location>
        <position position="1"/>
    </location>
</feature>
<reference evidence="1" key="1">
    <citation type="journal article" date="2015" name="Nature">
        <title>Complex archaea that bridge the gap between prokaryotes and eukaryotes.</title>
        <authorList>
            <person name="Spang A."/>
            <person name="Saw J.H."/>
            <person name="Jorgensen S.L."/>
            <person name="Zaremba-Niedzwiedzka K."/>
            <person name="Martijn J."/>
            <person name="Lind A.E."/>
            <person name="van Eijk R."/>
            <person name="Schleper C."/>
            <person name="Guy L."/>
            <person name="Ettema T.J."/>
        </authorList>
    </citation>
    <scope>NUCLEOTIDE SEQUENCE</scope>
</reference>
<comment type="caution">
    <text evidence="1">The sequence shown here is derived from an EMBL/GenBank/DDBJ whole genome shotgun (WGS) entry which is preliminary data.</text>
</comment>
<dbReference type="AlphaFoldDB" id="A0A0F9RQ63"/>
<gene>
    <name evidence="1" type="ORF">LCGC14_0945650</name>
</gene>